<sequence length="446" mass="49929">MSLTHETDINGTNLPGTLSQFPLELECAILEWLKEDKPTVASCSLVCRRWRPISQSLLFYAVSIDTFKYPSQGGEGKYRPDRIPNFLQFIRTNSNIAHHIRELELNGRHEATVTLELLHGVLEELARLRVLGLYELRLDHAASPEPTRPATPRIRRSLDELSIVLCEFPSRQLADMFSIICLFSEIGHLAINGDGWATSSTSELEIYSTKYPLIMRSLSLYDLGETCTTAICRVVHASGALKGHLTSMTFRPWKLEAARAFASLVDDAGPYLTALTFHLEYAVDFVLPREACKNLTLSTCSALQTLKLHVTADDEELAMEPDMLARWLPESFSACADLISSHQKALSVLHTVVIITGSPSLWTGTGVIDAMERSAQNAHAVWKLLDAALLTLRSLGRLEFTVLDRYDEMKEEQRTHLRSIVEAGLSGVLSMHNGAHDFFHFKCRSY</sequence>
<dbReference type="InParanoid" id="A0A5C3Q1P3"/>
<dbReference type="Proteomes" id="UP000308197">
    <property type="component" value="Unassembled WGS sequence"/>
</dbReference>
<protein>
    <recommendedName>
        <fullName evidence="3">F-box domain-containing protein</fullName>
    </recommendedName>
</protein>
<evidence type="ECO:0000313" key="1">
    <source>
        <dbReference type="EMBL" id="TFK92353.1"/>
    </source>
</evidence>
<dbReference type="EMBL" id="ML211000">
    <property type="protein sequence ID" value="TFK92353.1"/>
    <property type="molecule type" value="Genomic_DNA"/>
</dbReference>
<organism evidence="1 2">
    <name type="scientific">Polyporus arcularius HHB13444</name>
    <dbReference type="NCBI Taxonomy" id="1314778"/>
    <lineage>
        <taxon>Eukaryota</taxon>
        <taxon>Fungi</taxon>
        <taxon>Dikarya</taxon>
        <taxon>Basidiomycota</taxon>
        <taxon>Agaricomycotina</taxon>
        <taxon>Agaricomycetes</taxon>
        <taxon>Polyporales</taxon>
        <taxon>Polyporaceae</taxon>
        <taxon>Polyporus</taxon>
    </lineage>
</organism>
<dbReference type="InterPro" id="IPR036047">
    <property type="entry name" value="F-box-like_dom_sf"/>
</dbReference>
<evidence type="ECO:0000313" key="2">
    <source>
        <dbReference type="Proteomes" id="UP000308197"/>
    </source>
</evidence>
<gene>
    <name evidence="1" type="ORF">K466DRAFT_659338</name>
</gene>
<accession>A0A5C3Q1P3</accession>
<evidence type="ECO:0008006" key="3">
    <source>
        <dbReference type="Google" id="ProtNLM"/>
    </source>
</evidence>
<dbReference type="AlphaFoldDB" id="A0A5C3Q1P3"/>
<proteinExistence type="predicted"/>
<dbReference type="SUPFAM" id="SSF81383">
    <property type="entry name" value="F-box domain"/>
    <property type="match status" value="1"/>
</dbReference>
<name>A0A5C3Q1P3_9APHY</name>
<reference evidence="1 2" key="1">
    <citation type="journal article" date="2019" name="Nat. Ecol. Evol.">
        <title>Megaphylogeny resolves global patterns of mushroom evolution.</title>
        <authorList>
            <person name="Varga T."/>
            <person name="Krizsan K."/>
            <person name="Foldi C."/>
            <person name="Dima B."/>
            <person name="Sanchez-Garcia M."/>
            <person name="Sanchez-Ramirez S."/>
            <person name="Szollosi G.J."/>
            <person name="Szarkandi J.G."/>
            <person name="Papp V."/>
            <person name="Albert L."/>
            <person name="Andreopoulos W."/>
            <person name="Angelini C."/>
            <person name="Antonin V."/>
            <person name="Barry K.W."/>
            <person name="Bougher N.L."/>
            <person name="Buchanan P."/>
            <person name="Buyck B."/>
            <person name="Bense V."/>
            <person name="Catcheside P."/>
            <person name="Chovatia M."/>
            <person name="Cooper J."/>
            <person name="Damon W."/>
            <person name="Desjardin D."/>
            <person name="Finy P."/>
            <person name="Geml J."/>
            <person name="Haridas S."/>
            <person name="Hughes K."/>
            <person name="Justo A."/>
            <person name="Karasinski D."/>
            <person name="Kautmanova I."/>
            <person name="Kiss B."/>
            <person name="Kocsube S."/>
            <person name="Kotiranta H."/>
            <person name="LaButti K.M."/>
            <person name="Lechner B.E."/>
            <person name="Liimatainen K."/>
            <person name="Lipzen A."/>
            <person name="Lukacs Z."/>
            <person name="Mihaltcheva S."/>
            <person name="Morgado L.N."/>
            <person name="Niskanen T."/>
            <person name="Noordeloos M.E."/>
            <person name="Ohm R.A."/>
            <person name="Ortiz-Santana B."/>
            <person name="Ovrebo C."/>
            <person name="Racz N."/>
            <person name="Riley R."/>
            <person name="Savchenko A."/>
            <person name="Shiryaev A."/>
            <person name="Soop K."/>
            <person name="Spirin V."/>
            <person name="Szebenyi C."/>
            <person name="Tomsovsky M."/>
            <person name="Tulloss R.E."/>
            <person name="Uehling J."/>
            <person name="Grigoriev I.V."/>
            <person name="Vagvolgyi C."/>
            <person name="Papp T."/>
            <person name="Martin F.M."/>
            <person name="Miettinen O."/>
            <person name="Hibbett D.S."/>
            <person name="Nagy L.G."/>
        </authorList>
    </citation>
    <scope>NUCLEOTIDE SEQUENCE [LARGE SCALE GENOMIC DNA]</scope>
    <source>
        <strain evidence="1 2">HHB13444</strain>
    </source>
</reference>
<keyword evidence="2" id="KW-1185">Reference proteome</keyword>